<keyword evidence="3" id="KW-1185">Reference proteome</keyword>
<dbReference type="NCBIfam" id="TIGR01200">
    <property type="entry name" value="GLPGLI"/>
    <property type="match status" value="1"/>
</dbReference>
<evidence type="ECO:0000256" key="1">
    <source>
        <dbReference type="SAM" id="SignalP"/>
    </source>
</evidence>
<feature type="signal peptide" evidence="1">
    <location>
        <begin position="1"/>
        <end position="21"/>
    </location>
</feature>
<feature type="chain" id="PRO_5023010027" evidence="1">
    <location>
        <begin position="22"/>
        <end position="273"/>
    </location>
</feature>
<dbReference type="Pfam" id="PF09697">
    <property type="entry name" value="Porph_ging"/>
    <property type="match status" value="1"/>
</dbReference>
<keyword evidence="1" id="KW-0732">Signal</keyword>
<gene>
    <name evidence="2" type="ORF">ESY86_02335</name>
</gene>
<protein>
    <submittedName>
        <fullName evidence="2">GLPGLI family protein</fullName>
    </submittedName>
</protein>
<evidence type="ECO:0000313" key="3">
    <source>
        <dbReference type="Proteomes" id="UP000321578"/>
    </source>
</evidence>
<reference evidence="2 3" key="1">
    <citation type="submission" date="2019-08" db="EMBL/GenBank/DDBJ databases">
        <title>Genomes of Subsaximicrobium wynnwilliamsii strains.</title>
        <authorList>
            <person name="Bowman J.P."/>
        </authorList>
    </citation>
    <scope>NUCLEOTIDE SEQUENCE [LARGE SCALE GENOMIC DNA]</scope>
    <source>
        <strain evidence="2 3">2-80-2</strain>
    </source>
</reference>
<dbReference type="OrthoDB" id="1068986at2"/>
<evidence type="ECO:0000313" key="2">
    <source>
        <dbReference type="EMBL" id="TXD90818.1"/>
    </source>
</evidence>
<accession>A0A5C6ZM82</accession>
<organism evidence="2 3">
    <name type="scientific">Subsaximicrobium wynnwilliamsii</name>
    <dbReference type="NCBI Taxonomy" id="291179"/>
    <lineage>
        <taxon>Bacteria</taxon>
        <taxon>Pseudomonadati</taxon>
        <taxon>Bacteroidota</taxon>
        <taxon>Flavobacteriia</taxon>
        <taxon>Flavobacteriales</taxon>
        <taxon>Flavobacteriaceae</taxon>
        <taxon>Subsaximicrobium</taxon>
    </lineage>
</organism>
<dbReference type="EMBL" id="VORO01000002">
    <property type="protein sequence ID" value="TXD90818.1"/>
    <property type="molecule type" value="Genomic_DNA"/>
</dbReference>
<dbReference type="InterPro" id="IPR005901">
    <property type="entry name" value="GLPGLI"/>
</dbReference>
<name>A0A5C6ZM82_9FLAO</name>
<proteinExistence type="predicted"/>
<dbReference type="Proteomes" id="UP000321578">
    <property type="component" value="Unassembled WGS sequence"/>
</dbReference>
<dbReference type="RefSeq" id="WP_147084920.1">
    <property type="nucleotide sequence ID" value="NZ_VORM01000001.1"/>
</dbReference>
<sequence length="273" mass="31433">MNTLRKLSLLVFFVLTGHLNAQEFTGEATYKTHRKVNIKIDSSKSKISTDQQKQFNEQLKKQFQKTFMLSFSKEESLYKQEEALAKPNPMGNAAQIVFSSNTDVLYKNIKTQTYVEQTDILSKSFLIKDSIKDIAWQLENETKNIGNYTCFKATYTYQHPIRDFENDKDSLRFEARKITAWYTPQIPVSNGPELYQGLPGLILEINDGQQTIICSKIQINPKKTNKIEAPDTGKEVTQTEFDTIKDQKNKEFLERYGVKSKDGSNRIEINLGD</sequence>
<dbReference type="AlphaFoldDB" id="A0A5C6ZM82"/>
<comment type="caution">
    <text evidence="2">The sequence shown here is derived from an EMBL/GenBank/DDBJ whole genome shotgun (WGS) entry which is preliminary data.</text>
</comment>